<dbReference type="GO" id="GO:0008757">
    <property type="term" value="F:S-adenosylmethionine-dependent methyltransferase activity"/>
    <property type="evidence" value="ECO:0007669"/>
    <property type="project" value="UniProtKB-ARBA"/>
</dbReference>
<dbReference type="GO" id="GO:0005829">
    <property type="term" value="C:cytosol"/>
    <property type="evidence" value="ECO:0007669"/>
    <property type="project" value="TreeGrafter"/>
</dbReference>
<dbReference type="PANTHER" id="PTHR14614">
    <property type="entry name" value="HEPATOCELLULAR CARCINOMA-ASSOCIATED ANTIGEN"/>
    <property type="match status" value="1"/>
</dbReference>
<organism evidence="1 2">
    <name type="scientific">Schizothecium vesticola</name>
    <dbReference type="NCBI Taxonomy" id="314040"/>
    <lineage>
        <taxon>Eukaryota</taxon>
        <taxon>Fungi</taxon>
        <taxon>Dikarya</taxon>
        <taxon>Ascomycota</taxon>
        <taxon>Pezizomycotina</taxon>
        <taxon>Sordariomycetes</taxon>
        <taxon>Sordariomycetidae</taxon>
        <taxon>Sordariales</taxon>
        <taxon>Schizotheciaceae</taxon>
        <taxon>Schizothecium</taxon>
    </lineage>
</organism>
<dbReference type="Gene3D" id="3.40.50.150">
    <property type="entry name" value="Vaccinia Virus protein VP39"/>
    <property type="match status" value="1"/>
</dbReference>
<keyword evidence="2" id="KW-1185">Reference proteome</keyword>
<dbReference type="AlphaFoldDB" id="A0AA40F5D6"/>
<sequence length="398" mass="43348">MHYIRLLRPPMVERTRTRHLLKIALTITTDLGDAYLSPQEPIEIAVIGAYRDESGALKPVILTQNATPRWRADMRVLKFDLQLPSSPQPIQTIQIRPSSRQLAALGTTDVFPVPDGPGLLMGVYADMPSDQEAPSRVCFRSLRLVGSDVSGPVNALQVEEDFGDSIARHIWDGGVVTLSMIASLCLTDQSATPEASMPLLRGILRQPGQSLNILELGCGVGIVGIGLSRILRACLLGCASHILMTDLQEAEERTLANISRYSQEAGQSEDTAPDVDFESLDWHEGKNGGFGVKVEARAWDLVVVSECTYNTDTLLALVQTLSALHMHSADKPGGSCNTKIFLATKPRHSSEREAFDMLAKDGWVVDEKTVVPLPVLNSAGQSVEMYLFSRTTSKSLDA</sequence>
<dbReference type="Pfam" id="PF10294">
    <property type="entry name" value="Methyltransf_16"/>
    <property type="match status" value="1"/>
</dbReference>
<dbReference type="InterPro" id="IPR029063">
    <property type="entry name" value="SAM-dependent_MTases_sf"/>
</dbReference>
<comment type="caution">
    <text evidence="1">The sequence shown here is derived from an EMBL/GenBank/DDBJ whole genome shotgun (WGS) entry which is preliminary data.</text>
</comment>
<protein>
    <submittedName>
        <fullName evidence="1">Methyltransferase-domain-containing protein</fullName>
    </submittedName>
</protein>
<keyword evidence="1" id="KW-0489">Methyltransferase</keyword>
<dbReference type="PANTHER" id="PTHR14614:SF132">
    <property type="entry name" value="PROTEIN-LYSINE METHYLTRANSFERASE C42C1.13"/>
    <property type="match status" value="1"/>
</dbReference>
<dbReference type="GO" id="GO:0032259">
    <property type="term" value="P:methylation"/>
    <property type="evidence" value="ECO:0007669"/>
    <property type="project" value="UniProtKB-KW"/>
</dbReference>
<dbReference type="SUPFAM" id="SSF53335">
    <property type="entry name" value="S-adenosyl-L-methionine-dependent methyltransferases"/>
    <property type="match status" value="1"/>
</dbReference>
<dbReference type="Proteomes" id="UP001172155">
    <property type="component" value="Unassembled WGS sequence"/>
</dbReference>
<name>A0AA40F5D6_9PEZI</name>
<accession>A0AA40F5D6</accession>
<gene>
    <name evidence="1" type="ORF">B0T18DRAFT_426071</name>
</gene>
<dbReference type="InterPro" id="IPR019410">
    <property type="entry name" value="Methyltransf_16"/>
</dbReference>
<reference evidence="1" key="1">
    <citation type="submission" date="2023-06" db="EMBL/GenBank/DDBJ databases">
        <title>Genome-scale phylogeny and comparative genomics of the fungal order Sordariales.</title>
        <authorList>
            <consortium name="Lawrence Berkeley National Laboratory"/>
            <person name="Hensen N."/>
            <person name="Bonometti L."/>
            <person name="Westerberg I."/>
            <person name="Brannstrom I.O."/>
            <person name="Guillou S."/>
            <person name="Cros-Aarteil S."/>
            <person name="Calhoun S."/>
            <person name="Haridas S."/>
            <person name="Kuo A."/>
            <person name="Mondo S."/>
            <person name="Pangilinan J."/>
            <person name="Riley R."/>
            <person name="LaButti K."/>
            <person name="Andreopoulos B."/>
            <person name="Lipzen A."/>
            <person name="Chen C."/>
            <person name="Yanf M."/>
            <person name="Daum C."/>
            <person name="Ng V."/>
            <person name="Clum A."/>
            <person name="Steindorff A."/>
            <person name="Ohm R."/>
            <person name="Martin F."/>
            <person name="Silar P."/>
            <person name="Natvig D."/>
            <person name="Lalanne C."/>
            <person name="Gautier V."/>
            <person name="Ament-velasquez S.L."/>
            <person name="Kruys A."/>
            <person name="Hutchinson M.I."/>
            <person name="Powell A.J."/>
            <person name="Barry K."/>
            <person name="Miller A.N."/>
            <person name="Grigoriev I.V."/>
            <person name="Debuchy R."/>
            <person name="Gladieux P."/>
            <person name="Thoren M.H."/>
            <person name="Johannesson H."/>
        </authorList>
    </citation>
    <scope>NUCLEOTIDE SEQUENCE</scope>
    <source>
        <strain evidence="1">SMH3187-1</strain>
    </source>
</reference>
<dbReference type="EMBL" id="JAUKUD010000002">
    <property type="protein sequence ID" value="KAK0751434.1"/>
    <property type="molecule type" value="Genomic_DNA"/>
</dbReference>
<evidence type="ECO:0000313" key="1">
    <source>
        <dbReference type="EMBL" id="KAK0751434.1"/>
    </source>
</evidence>
<keyword evidence="1" id="KW-0808">Transferase</keyword>
<proteinExistence type="predicted"/>
<evidence type="ECO:0000313" key="2">
    <source>
        <dbReference type="Proteomes" id="UP001172155"/>
    </source>
</evidence>